<dbReference type="CDD" id="cd00009">
    <property type="entry name" value="AAA"/>
    <property type="match status" value="1"/>
</dbReference>
<dbReference type="EMBL" id="CAADFL010000347">
    <property type="protein sequence ID" value="VFK14951.1"/>
    <property type="molecule type" value="Genomic_DNA"/>
</dbReference>
<dbReference type="SUPFAM" id="SSF46689">
    <property type="entry name" value="Homeodomain-like"/>
    <property type="match status" value="1"/>
</dbReference>
<dbReference type="Gene3D" id="1.10.8.60">
    <property type="match status" value="1"/>
</dbReference>
<dbReference type="Gene3D" id="1.10.10.60">
    <property type="entry name" value="Homeodomain-like"/>
    <property type="match status" value="1"/>
</dbReference>
<keyword evidence="3" id="KW-0805">Transcription regulation</keyword>
<dbReference type="GO" id="GO:0006355">
    <property type="term" value="P:regulation of DNA-templated transcription"/>
    <property type="evidence" value="ECO:0007669"/>
    <property type="project" value="InterPro"/>
</dbReference>
<name>A0A450WDB3_9GAMM</name>
<evidence type="ECO:0000313" key="7">
    <source>
        <dbReference type="EMBL" id="VFK14951.1"/>
    </source>
</evidence>
<keyword evidence="5" id="KW-0804">Transcription</keyword>
<evidence type="ECO:0000256" key="2">
    <source>
        <dbReference type="ARBA" id="ARBA00022840"/>
    </source>
</evidence>
<dbReference type="Pfam" id="PF00158">
    <property type="entry name" value="Sigma54_activat"/>
    <property type="match status" value="1"/>
</dbReference>
<dbReference type="PROSITE" id="PS00676">
    <property type="entry name" value="SIGMA54_INTERACT_2"/>
    <property type="match status" value="1"/>
</dbReference>
<keyword evidence="2" id="KW-0067">ATP-binding</keyword>
<dbReference type="InterPro" id="IPR003593">
    <property type="entry name" value="AAA+_ATPase"/>
</dbReference>
<dbReference type="InterPro" id="IPR025943">
    <property type="entry name" value="Sigma_54_int_dom_ATP-bd_2"/>
</dbReference>
<feature type="domain" description="Sigma-54 factor interaction" evidence="6">
    <location>
        <begin position="196"/>
        <end position="422"/>
    </location>
</feature>
<proteinExistence type="predicted"/>
<dbReference type="GO" id="GO:0005524">
    <property type="term" value="F:ATP binding"/>
    <property type="evidence" value="ECO:0007669"/>
    <property type="project" value="UniProtKB-KW"/>
</dbReference>
<organism evidence="7">
    <name type="scientific">Candidatus Kentrum sp. FM</name>
    <dbReference type="NCBI Taxonomy" id="2126340"/>
    <lineage>
        <taxon>Bacteria</taxon>
        <taxon>Pseudomonadati</taxon>
        <taxon>Pseudomonadota</taxon>
        <taxon>Gammaproteobacteria</taxon>
        <taxon>Candidatus Kentrum</taxon>
    </lineage>
</organism>
<dbReference type="Gene3D" id="3.40.50.300">
    <property type="entry name" value="P-loop containing nucleotide triphosphate hydrolases"/>
    <property type="match status" value="1"/>
</dbReference>
<dbReference type="InterPro" id="IPR025944">
    <property type="entry name" value="Sigma_54_int_dom_CS"/>
</dbReference>
<dbReference type="PROSITE" id="PS50045">
    <property type="entry name" value="SIGMA54_INTERACT_4"/>
    <property type="match status" value="1"/>
</dbReference>
<keyword evidence="1" id="KW-0547">Nucleotide-binding</keyword>
<dbReference type="InterPro" id="IPR002078">
    <property type="entry name" value="Sigma_54_int"/>
</dbReference>
<dbReference type="SUPFAM" id="SSF55785">
    <property type="entry name" value="PYP-like sensor domain (PAS domain)"/>
    <property type="match status" value="1"/>
</dbReference>
<evidence type="ECO:0000256" key="1">
    <source>
        <dbReference type="ARBA" id="ARBA00022741"/>
    </source>
</evidence>
<dbReference type="Pfam" id="PF25601">
    <property type="entry name" value="AAA_lid_14"/>
    <property type="match status" value="1"/>
</dbReference>
<evidence type="ECO:0000259" key="6">
    <source>
        <dbReference type="PROSITE" id="PS50045"/>
    </source>
</evidence>
<dbReference type="InterPro" id="IPR027417">
    <property type="entry name" value="P-loop_NTPase"/>
</dbReference>
<dbReference type="PANTHER" id="PTHR32071">
    <property type="entry name" value="TRANSCRIPTIONAL REGULATORY PROTEIN"/>
    <property type="match status" value="1"/>
</dbReference>
<dbReference type="InterPro" id="IPR035965">
    <property type="entry name" value="PAS-like_dom_sf"/>
</dbReference>
<dbReference type="Pfam" id="PF02954">
    <property type="entry name" value="HTH_8"/>
    <property type="match status" value="1"/>
</dbReference>
<evidence type="ECO:0000256" key="4">
    <source>
        <dbReference type="ARBA" id="ARBA00023125"/>
    </source>
</evidence>
<accession>A0A450WDB3</accession>
<keyword evidence="4" id="KW-0238">DNA-binding</keyword>
<dbReference type="InterPro" id="IPR058031">
    <property type="entry name" value="AAA_lid_NorR"/>
</dbReference>
<evidence type="ECO:0000256" key="5">
    <source>
        <dbReference type="ARBA" id="ARBA00023163"/>
    </source>
</evidence>
<dbReference type="Gene3D" id="3.30.450.20">
    <property type="entry name" value="PAS domain"/>
    <property type="match status" value="1"/>
</dbReference>
<dbReference type="AlphaFoldDB" id="A0A450WDB3"/>
<dbReference type="InterPro" id="IPR002197">
    <property type="entry name" value="HTH_Fis"/>
</dbReference>
<protein>
    <submittedName>
        <fullName evidence="7">PAS fold-containing protein</fullName>
    </submittedName>
</protein>
<dbReference type="FunFam" id="3.40.50.300:FF:000006">
    <property type="entry name" value="DNA-binding transcriptional regulator NtrC"/>
    <property type="match status" value="1"/>
</dbReference>
<evidence type="ECO:0000256" key="3">
    <source>
        <dbReference type="ARBA" id="ARBA00023015"/>
    </source>
</evidence>
<reference evidence="7" key="1">
    <citation type="submission" date="2019-02" db="EMBL/GenBank/DDBJ databases">
        <authorList>
            <person name="Gruber-Vodicka R. H."/>
            <person name="Seah K. B. B."/>
        </authorList>
    </citation>
    <scope>NUCLEOTIDE SEQUENCE</scope>
    <source>
        <strain evidence="7">BECK_BZ164</strain>
    </source>
</reference>
<dbReference type="GO" id="GO:0043565">
    <property type="term" value="F:sequence-specific DNA binding"/>
    <property type="evidence" value="ECO:0007669"/>
    <property type="project" value="InterPro"/>
</dbReference>
<gene>
    <name evidence="7" type="ORF">BECKFM1743B_GA0114221_103471</name>
</gene>
<sequence>MLEIVHYYCACAPCIRALIISINIEIKMERTTRHSQSQPFRPQSIEIMPKTSVAAKSDLSRTDLSQASLPAEIVTILDGYSAPSILLNADYRILAANRAYRDRYTQGRDPRWQYCYTVSHGNQVPCDQAGEQCPLQGSRLSGEAHRILHVHHTPNGTEHVDVETRPIRNKSGKILYYVEILRHIGTASADSKAYGLVGNSPAFNRALELIQRVASSEVTVLLLGESGTGKELAAQAIHGASKRARQPFVPVECAGLTEALFESELFGHEKGAFTGAYAQKSGLVEAAHGGTMLLDEVGDIPLSLQVKLLRLLETGTYRRVGGVESKRVDFRLICATHRDLKAMIEAGTFRQDLYYRINMFPITLPALRERPQDLHLLANALVRRIGGHRNLVLHPRTLDFLARYHFPGNVRELRNILERASLLVDGNTIMSNHLPEECLQPRGSTCGSGEKMGTEAFDGEEILPLDVMEKRYIRHVLTHYRGEKSELAKKLGISERTLYRKIRNCLQDPSGTP</sequence>
<dbReference type="PROSITE" id="PS00688">
    <property type="entry name" value="SIGMA54_INTERACT_3"/>
    <property type="match status" value="1"/>
</dbReference>
<dbReference type="SMART" id="SM00382">
    <property type="entry name" value="AAA"/>
    <property type="match status" value="1"/>
</dbReference>
<dbReference type="InterPro" id="IPR013656">
    <property type="entry name" value="PAS_4"/>
</dbReference>
<dbReference type="InterPro" id="IPR009057">
    <property type="entry name" value="Homeodomain-like_sf"/>
</dbReference>
<dbReference type="SUPFAM" id="SSF52540">
    <property type="entry name" value="P-loop containing nucleoside triphosphate hydrolases"/>
    <property type="match status" value="1"/>
</dbReference>
<dbReference type="Pfam" id="PF08448">
    <property type="entry name" value="PAS_4"/>
    <property type="match status" value="1"/>
</dbReference>